<keyword evidence="1" id="KW-0175">Coiled coil</keyword>
<name>A0AAU9J7U8_9CILI</name>
<feature type="coiled-coil region" evidence="1">
    <location>
        <begin position="40"/>
        <end position="67"/>
    </location>
</feature>
<sequence>MFNENYPFITIFFHKMQDIYRWTVFAQSLGDHSHVLDSDIEVVGEAIQNLERQVESLRNKVSALESSRSTTELDIEAQNIHLRLFAQILYKKRKTLLLDAVEICIKRMKRLRYEVDSVKVEQIKSVSKEILEQIMKEHQVPKSFQIGISFSKLKRTIIKTLEVFEKASHREFNSRIIGKEISAHA</sequence>
<keyword evidence="3" id="KW-1185">Reference proteome</keyword>
<gene>
    <name evidence="2" type="ORF">BSTOLATCC_MIC29677</name>
</gene>
<protein>
    <submittedName>
        <fullName evidence="2">Uncharacterized protein</fullName>
    </submittedName>
</protein>
<reference evidence="2" key="1">
    <citation type="submission" date="2021-09" db="EMBL/GenBank/DDBJ databases">
        <authorList>
            <consortium name="AG Swart"/>
            <person name="Singh M."/>
            <person name="Singh A."/>
            <person name="Seah K."/>
            <person name="Emmerich C."/>
        </authorList>
    </citation>
    <scope>NUCLEOTIDE SEQUENCE</scope>
    <source>
        <strain evidence="2">ATCC30299</strain>
    </source>
</reference>
<comment type="caution">
    <text evidence="2">The sequence shown here is derived from an EMBL/GenBank/DDBJ whole genome shotgun (WGS) entry which is preliminary data.</text>
</comment>
<dbReference type="EMBL" id="CAJZBQ010000029">
    <property type="protein sequence ID" value="CAG9321766.1"/>
    <property type="molecule type" value="Genomic_DNA"/>
</dbReference>
<evidence type="ECO:0000256" key="1">
    <source>
        <dbReference type="SAM" id="Coils"/>
    </source>
</evidence>
<dbReference type="Proteomes" id="UP001162131">
    <property type="component" value="Unassembled WGS sequence"/>
</dbReference>
<organism evidence="2 3">
    <name type="scientific">Blepharisma stoltei</name>
    <dbReference type="NCBI Taxonomy" id="1481888"/>
    <lineage>
        <taxon>Eukaryota</taxon>
        <taxon>Sar</taxon>
        <taxon>Alveolata</taxon>
        <taxon>Ciliophora</taxon>
        <taxon>Postciliodesmatophora</taxon>
        <taxon>Heterotrichea</taxon>
        <taxon>Heterotrichida</taxon>
        <taxon>Blepharismidae</taxon>
        <taxon>Blepharisma</taxon>
    </lineage>
</organism>
<evidence type="ECO:0000313" key="2">
    <source>
        <dbReference type="EMBL" id="CAG9321766.1"/>
    </source>
</evidence>
<proteinExistence type="predicted"/>
<dbReference type="AlphaFoldDB" id="A0AAU9J7U8"/>
<evidence type="ECO:0000313" key="3">
    <source>
        <dbReference type="Proteomes" id="UP001162131"/>
    </source>
</evidence>
<accession>A0AAU9J7U8</accession>